<dbReference type="HOGENOM" id="CLU_169286_3_1_1"/>
<dbReference type="RefSeq" id="XP_001523782.1">
    <property type="nucleotide sequence ID" value="XM_001523732.1"/>
</dbReference>
<keyword evidence="3" id="KW-0472">Membrane</keyword>
<dbReference type="eggNOG" id="KOG4148">
    <property type="taxonomic scope" value="Eukaryota"/>
</dbReference>
<keyword evidence="3" id="KW-0496">Mitochondrion</keyword>
<keyword evidence="6" id="KW-1185">Reference proteome</keyword>
<dbReference type="GO" id="GO:0005743">
    <property type="term" value="C:mitochondrial inner membrane"/>
    <property type="evidence" value="ECO:0007669"/>
    <property type="project" value="UniProtKB-SubCell"/>
</dbReference>
<organism evidence="5 6">
    <name type="scientific">Lodderomyces elongisporus (strain ATCC 11503 / CBS 2605 / JCM 1781 / NBRC 1676 / NRRL YB-4239)</name>
    <name type="common">Yeast</name>
    <name type="synonym">Saccharomyces elongisporus</name>
    <dbReference type="NCBI Taxonomy" id="379508"/>
    <lineage>
        <taxon>Eukaryota</taxon>
        <taxon>Fungi</taxon>
        <taxon>Dikarya</taxon>
        <taxon>Ascomycota</taxon>
        <taxon>Saccharomycotina</taxon>
        <taxon>Pichiomycetes</taxon>
        <taxon>Debaryomycetaceae</taxon>
        <taxon>Candida/Lodderomyces clade</taxon>
        <taxon>Lodderomyces</taxon>
    </lineage>
</organism>
<dbReference type="OrthoDB" id="532630at2759"/>
<evidence type="ECO:0000256" key="1">
    <source>
        <dbReference type="ARBA" id="ARBA00007347"/>
    </source>
</evidence>
<proteinExistence type="inferred from homology"/>
<evidence type="ECO:0000256" key="2">
    <source>
        <dbReference type="ARBA" id="ARBA00023157"/>
    </source>
</evidence>
<evidence type="ECO:0000313" key="6">
    <source>
        <dbReference type="Proteomes" id="UP000001996"/>
    </source>
</evidence>
<evidence type="ECO:0000256" key="4">
    <source>
        <dbReference type="SAM" id="MobiDB-lite"/>
    </source>
</evidence>
<dbReference type="GeneID" id="5230870"/>
<gene>
    <name evidence="5" type="ORF">LELG_05198</name>
</gene>
<keyword evidence="3" id="KW-0999">Mitochondrion inner membrane</keyword>
<accession>A5E6F9</accession>
<name>A5E6F9_LODEL</name>
<dbReference type="VEuPathDB" id="FungiDB:LELG_05198"/>
<dbReference type="FunCoup" id="A5E6F9">
    <property type="interactions" value="70"/>
</dbReference>
<dbReference type="InParanoid" id="A5E6F9"/>
<dbReference type="AlphaFoldDB" id="A5E6F9"/>
<dbReference type="OMA" id="GMCNFEK"/>
<evidence type="ECO:0000256" key="3">
    <source>
        <dbReference type="RuleBase" id="RU364104"/>
    </source>
</evidence>
<keyword evidence="2" id="KW-1015">Disulfide bond</keyword>
<dbReference type="GO" id="GO:0033617">
    <property type="term" value="P:mitochondrial respiratory chain complex IV assembly"/>
    <property type="evidence" value="ECO:0007669"/>
    <property type="project" value="EnsemblFungi"/>
</dbReference>
<protein>
    <recommendedName>
        <fullName evidence="3">COX assembly mitochondrial protein</fullName>
    </recommendedName>
</protein>
<dbReference type="Proteomes" id="UP000001996">
    <property type="component" value="Unassembled WGS sequence"/>
</dbReference>
<evidence type="ECO:0000313" key="5">
    <source>
        <dbReference type="EMBL" id="EDK47017.1"/>
    </source>
</evidence>
<dbReference type="InterPro" id="IPR013892">
    <property type="entry name" value="Cyt_c_biogenesis_Cmc1-like"/>
</dbReference>
<comment type="function">
    <text evidence="3">Required for mitochondrial cytochrome c oxidase (COX) assembly and respiration.</text>
</comment>
<dbReference type="KEGG" id="lel:PVL30_005329"/>
<reference evidence="5 6" key="1">
    <citation type="journal article" date="2009" name="Nature">
        <title>Evolution of pathogenicity and sexual reproduction in eight Candida genomes.</title>
        <authorList>
            <person name="Butler G."/>
            <person name="Rasmussen M.D."/>
            <person name="Lin M.F."/>
            <person name="Santos M.A."/>
            <person name="Sakthikumar S."/>
            <person name="Munro C.A."/>
            <person name="Rheinbay E."/>
            <person name="Grabherr M."/>
            <person name="Forche A."/>
            <person name="Reedy J.L."/>
            <person name="Agrafioti I."/>
            <person name="Arnaud M.B."/>
            <person name="Bates S."/>
            <person name="Brown A.J."/>
            <person name="Brunke S."/>
            <person name="Costanzo M.C."/>
            <person name="Fitzpatrick D.A."/>
            <person name="de Groot P.W."/>
            <person name="Harris D."/>
            <person name="Hoyer L.L."/>
            <person name="Hube B."/>
            <person name="Klis F.M."/>
            <person name="Kodira C."/>
            <person name="Lennard N."/>
            <person name="Logue M.E."/>
            <person name="Martin R."/>
            <person name="Neiman A.M."/>
            <person name="Nikolaou E."/>
            <person name="Quail M.A."/>
            <person name="Quinn J."/>
            <person name="Santos M.C."/>
            <person name="Schmitzberger F.F."/>
            <person name="Sherlock G."/>
            <person name="Shah P."/>
            <person name="Silverstein K.A."/>
            <person name="Skrzypek M.S."/>
            <person name="Soll D."/>
            <person name="Staggs R."/>
            <person name="Stansfield I."/>
            <person name="Stumpf M.P."/>
            <person name="Sudbery P.E."/>
            <person name="Srikantha T."/>
            <person name="Zeng Q."/>
            <person name="Berman J."/>
            <person name="Berriman M."/>
            <person name="Heitman J."/>
            <person name="Gow N.A."/>
            <person name="Lorenz M.C."/>
            <person name="Birren B.W."/>
            <person name="Kellis M."/>
            <person name="Cuomo C.A."/>
        </authorList>
    </citation>
    <scope>NUCLEOTIDE SEQUENCE [LARGE SCALE GENOMIC DNA]</scope>
    <source>
        <strain evidence="6">ATCC 11503 / BCRC 21390 / CBS 2605 / JCM 1781 / NBRC 1676 / NRRL YB-4239</strain>
    </source>
</reference>
<keyword evidence="3" id="KW-0143">Chaperone</keyword>
<dbReference type="STRING" id="379508.A5E6F9"/>
<dbReference type="GO" id="GO:0005758">
    <property type="term" value="C:mitochondrial intermembrane space"/>
    <property type="evidence" value="ECO:0007669"/>
    <property type="project" value="EnsemblFungi"/>
</dbReference>
<comment type="subcellular location">
    <subcellularLocation>
        <location evidence="3">Mitochondrion inner membrane</location>
    </subcellularLocation>
</comment>
<feature type="region of interest" description="Disordered" evidence="4">
    <location>
        <begin position="60"/>
        <end position="80"/>
    </location>
</feature>
<comment type="similarity">
    <text evidence="1 3">Belongs to the CMC family.</text>
</comment>
<sequence>MHPQLDKNRFDTCEKLMDALEECHRREFIKQCLGLCNYEKDQLAQCLHYTRVGDSKERIKESRQRQKKWEEAKRKREEEEYGKNGYLKKVIELEMQKKKNNE</sequence>
<dbReference type="Pfam" id="PF08583">
    <property type="entry name" value="Cmc1"/>
    <property type="match status" value="1"/>
</dbReference>
<dbReference type="EMBL" id="CH981531">
    <property type="protein sequence ID" value="EDK47017.1"/>
    <property type="molecule type" value="Genomic_DNA"/>
</dbReference>